<feature type="transmembrane region" description="Helical" evidence="5">
    <location>
        <begin position="27"/>
        <end position="45"/>
    </location>
</feature>
<evidence type="ECO:0000256" key="3">
    <source>
        <dbReference type="ARBA" id="ARBA00022989"/>
    </source>
</evidence>
<evidence type="ECO:0000259" key="6">
    <source>
        <dbReference type="Pfam" id="PF03151"/>
    </source>
</evidence>
<dbReference type="Proteomes" id="UP001515480">
    <property type="component" value="Unassembled WGS sequence"/>
</dbReference>
<accession>A0AB34J0C6</accession>
<evidence type="ECO:0000256" key="2">
    <source>
        <dbReference type="ARBA" id="ARBA00022692"/>
    </source>
</evidence>
<dbReference type="SUPFAM" id="SSF103481">
    <property type="entry name" value="Multidrug resistance efflux transporter EmrE"/>
    <property type="match status" value="1"/>
</dbReference>
<evidence type="ECO:0000313" key="8">
    <source>
        <dbReference type="Proteomes" id="UP001515480"/>
    </source>
</evidence>
<keyword evidence="3 5" id="KW-1133">Transmembrane helix</keyword>
<feature type="transmembrane region" description="Helical" evidence="5">
    <location>
        <begin position="144"/>
        <end position="162"/>
    </location>
</feature>
<evidence type="ECO:0000256" key="5">
    <source>
        <dbReference type="SAM" id="Phobius"/>
    </source>
</evidence>
<evidence type="ECO:0000256" key="4">
    <source>
        <dbReference type="ARBA" id="ARBA00023136"/>
    </source>
</evidence>
<gene>
    <name evidence="7" type="ORF">AB1Y20_006489</name>
</gene>
<protein>
    <recommendedName>
        <fullName evidence="6">Sugar phosphate transporter domain-containing protein</fullName>
    </recommendedName>
</protein>
<sequence length="394" mass="42686">MRAAPPHSFAATPPPPKAASCASDEGSLLYMLLFSCCSAALLLVNKVLMHAAPLPSFISTLQFAAATVVSLLVMVQGCAPVDRFVRRKVKPYAMYVCMFVATVYCSFKALEHSNVETLIIARSCVPCVVSVLEFFFLGRALPTLRSWVAMGVMIAGAVAYVATDQAFRLDGFSAYTWVALYFSIISVEMAYGKYIVGPHLGFASMWGPTLYTNTISIPLMVAIGIASKEPDELCRVTWSAKLIFLLMLSCILGVAISFLGFKTRSLVSATCYTVLGVANKILTVTGNLIIWDHHASALGIVSLCVCLCGASMYQQSPMRANAHLAVEASASRDENAGILMPAHFARGCPNESGTQEKVETDVEEYNEGGYHERGFCIASEEEDTSRRIPEESRT</sequence>
<dbReference type="Pfam" id="PF03151">
    <property type="entry name" value="TPT"/>
    <property type="match status" value="1"/>
</dbReference>
<feature type="transmembrane region" description="Helical" evidence="5">
    <location>
        <begin position="116"/>
        <end position="137"/>
    </location>
</feature>
<reference evidence="7 8" key="1">
    <citation type="journal article" date="2024" name="Science">
        <title>Giant polyketide synthase enzymes in the biosynthesis of giant marine polyether toxins.</title>
        <authorList>
            <person name="Fallon T.R."/>
            <person name="Shende V.V."/>
            <person name="Wierzbicki I.H."/>
            <person name="Pendleton A.L."/>
            <person name="Watervoot N.F."/>
            <person name="Auber R.P."/>
            <person name="Gonzalez D.J."/>
            <person name="Wisecaver J.H."/>
            <person name="Moore B.S."/>
        </authorList>
    </citation>
    <scope>NUCLEOTIDE SEQUENCE [LARGE SCALE GENOMIC DNA]</scope>
    <source>
        <strain evidence="7 8">12B1</strain>
    </source>
</reference>
<comment type="caution">
    <text evidence="7">The sequence shown here is derived from an EMBL/GenBank/DDBJ whole genome shotgun (WGS) entry which is preliminary data.</text>
</comment>
<keyword evidence="8" id="KW-1185">Reference proteome</keyword>
<evidence type="ECO:0000313" key="7">
    <source>
        <dbReference type="EMBL" id="KAL1510158.1"/>
    </source>
</evidence>
<name>A0AB34J0C6_PRYPA</name>
<comment type="subcellular location">
    <subcellularLocation>
        <location evidence="1">Membrane</location>
        <topology evidence="1">Multi-pass membrane protein</topology>
    </subcellularLocation>
</comment>
<feature type="transmembrane region" description="Helical" evidence="5">
    <location>
        <begin position="92"/>
        <end position="110"/>
    </location>
</feature>
<dbReference type="InterPro" id="IPR050186">
    <property type="entry name" value="TPT_transporter"/>
</dbReference>
<keyword evidence="4 5" id="KW-0472">Membrane</keyword>
<feature type="transmembrane region" description="Helical" evidence="5">
    <location>
        <begin position="238"/>
        <end position="259"/>
    </location>
</feature>
<dbReference type="InterPro" id="IPR004853">
    <property type="entry name" value="Sugar_P_trans_dom"/>
</dbReference>
<organism evidence="7 8">
    <name type="scientific">Prymnesium parvum</name>
    <name type="common">Toxic golden alga</name>
    <dbReference type="NCBI Taxonomy" id="97485"/>
    <lineage>
        <taxon>Eukaryota</taxon>
        <taxon>Haptista</taxon>
        <taxon>Haptophyta</taxon>
        <taxon>Prymnesiophyceae</taxon>
        <taxon>Prymnesiales</taxon>
        <taxon>Prymnesiaceae</taxon>
        <taxon>Prymnesium</taxon>
    </lineage>
</organism>
<evidence type="ECO:0000256" key="1">
    <source>
        <dbReference type="ARBA" id="ARBA00004141"/>
    </source>
</evidence>
<feature type="transmembrane region" description="Helical" evidence="5">
    <location>
        <begin position="266"/>
        <end position="289"/>
    </location>
</feature>
<feature type="transmembrane region" description="Helical" evidence="5">
    <location>
        <begin position="208"/>
        <end position="226"/>
    </location>
</feature>
<dbReference type="InterPro" id="IPR037185">
    <property type="entry name" value="EmrE-like"/>
</dbReference>
<dbReference type="PANTHER" id="PTHR11132">
    <property type="entry name" value="SOLUTE CARRIER FAMILY 35"/>
    <property type="match status" value="1"/>
</dbReference>
<feature type="domain" description="Sugar phosphate transporter" evidence="6">
    <location>
        <begin position="29"/>
        <end position="313"/>
    </location>
</feature>
<feature type="transmembrane region" description="Helical" evidence="5">
    <location>
        <begin position="174"/>
        <end position="196"/>
    </location>
</feature>
<dbReference type="GO" id="GO:0016020">
    <property type="term" value="C:membrane"/>
    <property type="evidence" value="ECO:0007669"/>
    <property type="project" value="UniProtKB-SubCell"/>
</dbReference>
<feature type="transmembrane region" description="Helical" evidence="5">
    <location>
        <begin position="295"/>
        <end position="313"/>
    </location>
</feature>
<dbReference type="AlphaFoldDB" id="A0AB34J0C6"/>
<keyword evidence="2 5" id="KW-0812">Transmembrane</keyword>
<dbReference type="EMBL" id="JBGBPQ010000015">
    <property type="protein sequence ID" value="KAL1510158.1"/>
    <property type="molecule type" value="Genomic_DNA"/>
</dbReference>
<proteinExistence type="predicted"/>
<feature type="transmembrane region" description="Helical" evidence="5">
    <location>
        <begin position="57"/>
        <end position="80"/>
    </location>
</feature>